<proteinExistence type="predicted"/>
<organism evidence="2 3">
    <name type="scientific">Lachancea lanzarotensis</name>
    <dbReference type="NCBI Taxonomy" id="1245769"/>
    <lineage>
        <taxon>Eukaryota</taxon>
        <taxon>Fungi</taxon>
        <taxon>Dikarya</taxon>
        <taxon>Ascomycota</taxon>
        <taxon>Saccharomycotina</taxon>
        <taxon>Saccharomycetes</taxon>
        <taxon>Saccharomycetales</taxon>
        <taxon>Saccharomycetaceae</taxon>
        <taxon>Lachancea</taxon>
    </lineage>
</organism>
<gene>
    <name evidence="2" type="ORF">LALA0_S06e08020g</name>
</gene>
<evidence type="ECO:0000313" key="3">
    <source>
        <dbReference type="Proteomes" id="UP000054304"/>
    </source>
</evidence>
<keyword evidence="3" id="KW-1185">Reference proteome</keyword>
<sequence>MSFALSTSSTDPELSAWRTVRYSQSPMLSSQMHASELPNGKNTRKSVIKEDCFNQKTLSEQLSVVETSKSHENPFSKTSLVHSTTDPPGRKFPTKLLSWVQKAYSQLREAIVSLMGHRGAEIFVVLYLFQLVIATLAIGIKELCFNADLRKKGVLVALPLIPVDMVNYDDFTQYISN</sequence>
<dbReference type="EMBL" id="LN736365">
    <property type="protein sequence ID" value="CEP62968.1"/>
    <property type="molecule type" value="Genomic_DNA"/>
</dbReference>
<name>A0A0C7NBN4_9SACH</name>
<keyword evidence="1" id="KW-0812">Transmembrane</keyword>
<evidence type="ECO:0000313" key="2">
    <source>
        <dbReference type="EMBL" id="CEP62968.1"/>
    </source>
</evidence>
<feature type="transmembrane region" description="Helical" evidence="1">
    <location>
        <begin position="122"/>
        <end position="140"/>
    </location>
</feature>
<dbReference type="RefSeq" id="XP_022629190.1">
    <property type="nucleotide sequence ID" value="XM_022772047.1"/>
</dbReference>
<protein>
    <submittedName>
        <fullName evidence="2">LALA0S06e08020g1_1</fullName>
    </submittedName>
</protein>
<evidence type="ECO:0000256" key="1">
    <source>
        <dbReference type="SAM" id="Phobius"/>
    </source>
</evidence>
<accession>A0A0C7NBN4</accession>
<dbReference type="OrthoDB" id="10472202at2759"/>
<dbReference type="HOGENOM" id="CLU_1518129_0_0_1"/>
<keyword evidence="1" id="KW-1133">Transmembrane helix</keyword>
<keyword evidence="1" id="KW-0472">Membrane</keyword>
<dbReference type="Proteomes" id="UP000054304">
    <property type="component" value="Unassembled WGS sequence"/>
</dbReference>
<dbReference type="AlphaFoldDB" id="A0A0C7NBN4"/>
<reference evidence="2 3" key="1">
    <citation type="submission" date="2014-12" db="EMBL/GenBank/DDBJ databases">
        <authorList>
            <person name="Neuveglise Cecile"/>
        </authorList>
    </citation>
    <scope>NUCLEOTIDE SEQUENCE [LARGE SCALE GENOMIC DNA]</scope>
    <source>
        <strain evidence="2 3">CBS 12615</strain>
    </source>
</reference>
<dbReference type="GeneID" id="34686456"/>